<reference evidence="2" key="1">
    <citation type="submission" date="2023-02" db="EMBL/GenBank/DDBJ databases">
        <title>Genome sequence of Hyphococcus flavus.</title>
        <authorList>
            <person name="Rong J.-C."/>
            <person name="Zhao Q."/>
            <person name="Yi M."/>
            <person name="Wu J.-Y."/>
        </authorList>
    </citation>
    <scope>NUCLEOTIDE SEQUENCE</scope>
    <source>
        <strain evidence="2">MCCC 1K03223</strain>
    </source>
</reference>
<proteinExistence type="predicted"/>
<sequence length="154" mass="15491">MARALSASGARYDVRPAGENRGAYGAPFRGPACIIKDALQGAGAGFLSLTGATSIASGETMMAASSDLGMLGEIFPSLVSSGLTGPLQLVGGVLLFLAARRTISRTAGLMAFIAFVAAYANGYDIADMLQMASNVLQGAAGALESIPVTENASI</sequence>
<evidence type="ECO:0000313" key="2">
    <source>
        <dbReference type="EMBL" id="WDI30938.1"/>
    </source>
</evidence>
<protein>
    <submittedName>
        <fullName evidence="2">Uncharacterized protein</fullName>
    </submittedName>
</protein>
<dbReference type="AlphaFoldDB" id="A0AAE9ZAV2"/>
<dbReference type="EMBL" id="CP118166">
    <property type="protein sequence ID" value="WDI30938.1"/>
    <property type="molecule type" value="Genomic_DNA"/>
</dbReference>
<evidence type="ECO:0000313" key="3">
    <source>
        <dbReference type="Proteomes" id="UP001214043"/>
    </source>
</evidence>
<name>A0AAE9ZAV2_9PROT</name>
<keyword evidence="1" id="KW-1133">Transmembrane helix</keyword>
<dbReference type="KEGG" id="hfl:PUV54_13340"/>
<dbReference type="RefSeq" id="WP_274492760.1">
    <property type="nucleotide sequence ID" value="NZ_CP118166.1"/>
</dbReference>
<feature type="transmembrane region" description="Helical" evidence="1">
    <location>
        <begin position="109"/>
        <end position="126"/>
    </location>
</feature>
<gene>
    <name evidence="2" type="ORF">PUV54_13340</name>
</gene>
<dbReference type="Proteomes" id="UP001214043">
    <property type="component" value="Chromosome"/>
</dbReference>
<accession>A0AAE9ZAV2</accession>
<evidence type="ECO:0000256" key="1">
    <source>
        <dbReference type="SAM" id="Phobius"/>
    </source>
</evidence>
<organism evidence="2 3">
    <name type="scientific">Hyphococcus flavus</name>
    <dbReference type="NCBI Taxonomy" id="1866326"/>
    <lineage>
        <taxon>Bacteria</taxon>
        <taxon>Pseudomonadati</taxon>
        <taxon>Pseudomonadota</taxon>
        <taxon>Alphaproteobacteria</taxon>
        <taxon>Parvularculales</taxon>
        <taxon>Parvularculaceae</taxon>
        <taxon>Hyphococcus</taxon>
    </lineage>
</organism>
<feature type="transmembrane region" description="Helical" evidence="1">
    <location>
        <begin position="74"/>
        <end position="97"/>
    </location>
</feature>
<keyword evidence="1" id="KW-0812">Transmembrane</keyword>
<keyword evidence="3" id="KW-1185">Reference proteome</keyword>
<keyword evidence="1" id="KW-0472">Membrane</keyword>